<accession>A0ABQ3H049</accession>
<evidence type="ECO:0000313" key="2">
    <source>
        <dbReference type="Proteomes" id="UP000604737"/>
    </source>
</evidence>
<reference evidence="2" key="1">
    <citation type="journal article" date="2019" name="Int. J. Syst. Evol. Microbiol.">
        <title>The Global Catalogue of Microorganisms (GCM) 10K type strain sequencing project: providing services to taxonomists for standard genome sequencing and annotation.</title>
        <authorList>
            <consortium name="The Broad Institute Genomics Platform"/>
            <consortium name="The Broad Institute Genome Sequencing Center for Infectious Disease"/>
            <person name="Wu L."/>
            <person name="Ma J."/>
        </authorList>
    </citation>
    <scope>NUCLEOTIDE SEQUENCE [LARGE SCALE GENOMIC DNA]</scope>
    <source>
        <strain evidence="2">KCTC 23701</strain>
    </source>
</reference>
<dbReference type="Proteomes" id="UP000604737">
    <property type="component" value="Unassembled WGS sequence"/>
</dbReference>
<keyword evidence="2" id="KW-1185">Reference proteome</keyword>
<dbReference type="RefSeq" id="WP_189459896.1">
    <property type="nucleotide sequence ID" value="NZ_BMYO01000004.1"/>
</dbReference>
<evidence type="ECO:0000313" key="1">
    <source>
        <dbReference type="EMBL" id="GHD61996.1"/>
    </source>
</evidence>
<protein>
    <submittedName>
        <fullName evidence="1">Uncharacterized protein</fullName>
    </submittedName>
</protein>
<dbReference type="EMBL" id="BMYO01000004">
    <property type="protein sequence ID" value="GHD61996.1"/>
    <property type="molecule type" value="Genomic_DNA"/>
</dbReference>
<name>A0ABQ3H049_9NEIS</name>
<proteinExistence type="predicted"/>
<comment type="caution">
    <text evidence="1">The sequence shown here is derived from an EMBL/GenBank/DDBJ whole genome shotgun (WGS) entry which is preliminary data.</text>
</comment>
<organism evidence="1 2">
    <name type="scientific">Jeongeupia chitinilytica</name>
    <dbReference type="NCBI Taxonomy" id="1041641"/>
    <lineage>
        <taxon>Bacteria</taxon>
        <taxon>Pseudomonadati</taxon>
        <taxon>Pseudomonadota</taxon>
        <taxon>Betaproteobacteria</taxon>
        <taxon>Neisseriales</taxon>
        <taxon>Chitinibacteraceae</taxon>
        <taxon>Jeongeupia</taxon>
    </lineage>
</organism>
<sequence>MDTTIYHKTAKAQQELATRSDLLSFKARQVLIMIDGQRDVAALRQLAPATDVDATLARLRELALIAEQTGAPLTAPARAAGGHDLPAAERLARVHALVQESSRNYLGENWLARFDAAFATLGGTGALEQLLEDWQTALRRSGHRSIADRVLREIRSVLA</sequence>
<gene>
    <name evidence="1" type="ORF">GCM10007350_17220</name>
</gene>